<comment type="caution">
    <text evidence="26">The sequence shown here is derived from an EMBL/GenBank/DDBJ whole genome shotgun (WGS) entry which is preliminary data.</text>
</comment>
<dbReference type="InterPro" id="IPR006068">
    <property type="entry name" value="ATPase_P-typ_cation-transptr_C"/>
</dbReference>
<comment type="catalytic activity">
    <reaction evidence="18">
        <text>L-threonyl-[protein] + ATP = O-phospho-L-threonyl-[protein] + ADP + H(+)</text>
        <dbReference type="Rhea" id="RHEA:46608"/>
        <dbReference type="Rhea" id="RHEA-COMP:11060"/>
        <dbReference type="Rhea" id="RHEA-COMP:11605"/>
        <dbReference type="ChEBI" id="CHEBI:15378"/>
        <dbReference type="ChEBI" id="CHEBI:30013"/>
        <dbReference type="ChEBI" id="CHEBI:30616"/>
        <dbReference type="ChEBI" id="CHEBI:61977"/>
        <dbReference type="ChEBI" id="CHEBI:456216"/>
        <dbReference type="EC" id="2.7.11.22"/>
    </reaction>
</comment>
<reference evidence="26 27" key="1">
    <citation type="journal article" date="2018" name="IMA Fungus">
        <title>IMA Genome-F 9: Draft genome sequence of Annulohypoxylon stygium, Aspergillus mulundensis, Berkeleyomyces basicola (syn. Thielaviopsis basicola), Ceratocystis smalleyi, two Cercospora beticola strains, Coleophoma cylindrospora, Fusarium fracticaudum, Phialophora cf. hyalina, and Morchella septimelata.</title>
        <authorList>
            <person name="Wingfield B.D."/>
            <person name="Bills G.F."/>
            <person name="Dong Y."/>
            <person name="Huang W."/>
            <person name="Nel W.J."/>
            <person name="Swalarsk-Parry B.S."/>
            <person name="Vaghefi N."/>
            <person name="Wilken P.M."/>
            <person name="An Z."/>
            <person name="de Beer Z.W."/>
            <person name="De Vos L."/>
            <person name="Chen L."/>
            <person name="Duong T.A."/>
            <person name="Gao Y."/>
            <person name="Hammerbacher A."/>
            <person name="Kikkert J.R."/>
            <person name="Li Y."/>
            <person name="Li H."/>
            <person name="Li K."/>
            <person name="Li Q."/>
            <person name="Liu X."/>
            <person name="Ma X."/>
            <person name="Naidoo K."/>
            <person name="Pethybridge S.J."/>
            <person name="Sun J."/>
            <person name="Steenkamp E.T."/>
            <person name="van der Nest M.A."/>
            <person name="van Wyk S."/>
            <person name="Wingfield M.J."/>
            <person name="Xiong C."/>
            <person name="Yue Q."/>
            <person name="Zhang X."/>
        </authorList>
    </citation>
    <scope>NUCLEOTIDE SEQUENCE [LARGE SCALE GENOMIC DNA]</scope>
    <source>
        <strain evidence="26 27">DSM 5745</strain>
    </source>
</reference>
<dbReference type="SUPFAM" id="SSF81665">
    <property type="entry name" value="Calcium ATPase, transmembrane domain M"/>
    <property type="match status" value="1"/>
</dbReference>
<comment type="catalytic activity">
    <reaction evidence="23">
        <text>ATP + H2O = ADP + phosphate + H(+)</text>
        <dbReference type="Rhea" id="RHEA:13065"/>
        <dbReference type="ChEBI" id="CHEBI:15377"/>
        <dbReference type="ChEBI" id="CHEBI:15378"/>
        <dbReference type="ChEBI" id="CHEBI:30616"/>
        <dbReference type="ChEBI" id="CHEBI:43474"/>
        <dbReference type="ChEBI" id="CHEBI:456216"/>
    </reaction>
</comment>
<dbReference type="InterPro" id="IPR017441">
    <property type="entry name" value="Protein_kinase_ATP_BS"/>
</dbReference>
<dbReference type="GO" id="GO:0016887">
    <property type="term" value="F:ATP hydrolysis activity"/>
    <property type="evidence" value="ECO:0007669"/>
    <property type="project" value="InterPro"/>
</dbReference>
<dbReference type="PROSITE" id="PS00107">
    <property type="entry name" value="PROTEIN_KINASE_ATP"/>
    <property type="match status" value="1"/>
</dbReference>
<feature type="transmembrane region" description="Helical" evidence="23">
    <location>
        <begin position="282"/>
        <end position="304"/>
    </location>
</feature>
<evidence type="ECO:0000256" key="5">
    <source>
        <dbReference type="ARBA" id="ARBA00022527"/>
    </source>
</evidence>
<feature type="compositionally biased region" description="Low complexity" evidence="24">
    <location>
        <begin position="72"/>
        <end position="83"/>
    </location>
</feature>
<evidence type="ECO:0000256" key="22">
    <source>
        <dbReference type="PROSITE-ProRule" id="PRU10141"/>
    </source>
</evidence>
<dbReference type="FunFam" id="1.20.1110.10:FF:000032">
    <property type="entry name" value="Cation-transporting ATPase"/>
    <property type="match status" value="1"/>
</dbReference>
<evidence type="ECO:0000256" key="24">
    <source>
        <dbReference type="SAM" id="MobiDB-lite"/>
    </source>
</evidence>
<evidence type="ECO:0000313" key="27">
    <source>
        <dbReference type="Proteomes" id="UP000256690"/>
    </source>
</evidence>
<dbReference type="InterPro" id="IPR023299">
    <property type="entry name" value="ATPase_P-typ_cyto_dom_N"/>
</dbReference>
<keyword evidence="7" id="KW-0808">Transferase</keyword>
<dbReference type="InterPro" id="IPR036412">
    <property type="entry name" value="HAD-like_sf"/>
</dbReference>
<feature type="transmembrane region" description="Helical" evidence="23">
    <location>
        <begin position="1166"/>
        <end position="1184"/>
    </location>
</feature>
<keyword evidence="10 22" id="KW-0547">Nucleotide-binding</keyword>
<dbReference type="InterPro" id="IPR001757">
    <property type="entry name" value="P_typ_ATPase"/>
</dbReference>
<feature type="region of interest" description="Disordered" evidence="24">
    <location>
        <begin position="1586"/>
        <end position="1625"/>
    </location>
</feature>
<dbReference type="PROSITE" id="PS00154">
    <property type="entry name" value="ATPASE_E1_E2"/>
    <property type="match status" value="1"/>
</dbReference>
<keyword evidence="11" id="KW-0418">Kinase</keyword>
<dbReference type="SUPFAM" id="SSF81660">
    <property type="entry name" value="Metal cation-transporting ATPase, ATP-binding domain N"/>
    <property type="match status" value="1"/>
</dbReference>
<comment type="catalytic activity">
    <reaction evidence="19">
        <text>L-seryl-[protein] + ATP = O-phospho-L-seryl-[protein] + ADP + H(+)</text>
        <dbReference type="Rhea" id="RHEA:17989"/>
        <dbReference type="Rhea" id="RHEA-COMP:9863"/>
        <dbReference type="Rhea" id="RHEA-COMP:11604"/>
        <dbReference type="ChEBI" id="CHEBI:15378"/>
        <dbReference type="ChEBI" id="CHEBI:29999"/>
        <dbReference type="ChEBI" id="CHEBI:30616"/>
        <dbReference type="ChEBI" id="CHEBI:83421"/>
        <dbReference type="ChEBI" id="CHEBI:456216"/>
        <dbReference type="EC" id="2.7.11.22"/>
    </reaction>
</comment>
<dbReference type="FunFam" id="2.70.150.10:FF:000057">
    <property type="entry name" value="Cation-transporting ATPase"/>
    <property type="match status" value="1"/>
</dbReference>
<dbReference type="GO" id="GO:0006874">
    <property type="term" value="P:intracellular calcium ion homeostasis"/>
    <property type="evidence" value="ECO:0007669"/>
    <property type="project" value="TreeGrafter"/>
</dbReference>
<dbReference type="OrthoDB" id="48943at2759"/>
<evidence type="ECO:0000256" key="19">
    <source>
        <dbReference type="ARBA" id="ARBA00048367"/>
    </source>
</evidence>
<evidence type="ECO:0000256" key="10">
    <source>
        <dbReference type="ARBA" id="ARBA00022741"/>
    </source>
</evidence>
<dbReference type="CDD" id="cd07542">
    <property type="entry name" value="P-type_ATPase_cation"/>
    <property type="match status" value="1"/>
</dbReference>
<dbReference type="GO" id="GO:0008353">
    <property type="term" value="F:RNA polymerase II CTD heptapeptide repeat kinase activity"/>
    <property type="evidence" value="ECO:0007669"/>
    <property type="project" value="UniProtKB-EC"/>
</dbReference>
<name>A0A3D8QJE0_9EURO</name>
<dbReference type="PROSITE" id="PS01229">
    <property type="entry name" value="COF_2"/>
    <property type="match status" value="1"/>
</dbReference>
<dbReference type="PRINTS" id="PR00119">
    <property type="entry name" value="CATATPASE"/>
</dbReference>
<evidence type="ECO:0000256" key="15">
    <source>
        <dbReference type="ARBA" id="ARBA00022989"/>
    </source>
</evidence>
<protein>
    <recommendedName>
        <fullName evidence="23">Cation-transporting ATPase</fullName>
        <ecNumber evidence="23">7.2.2.-</ecNumber>
    </recommendedName>
</protein>
<evidence type="ECO:0000256" key="18">
    <source>
        <dbReference type="ARBA" id="ARBA00047811"/>
    </source>
</evidence>
<dbReference type="Gene3D" id="1.10.510.10">
    <property type="entry name" value="Transferase(Phosphotransferase) domain 1"/>
    <property type="match status" value="1"/>
</dbReference>
<dbReference type="EMBL" id="PVWQ01000016">
    <property type="protein sequence ID" value="RDW61925.1"/>
    <property type="molecule type" value="Genomic_DNA"/>
</dbReference>
<evidence type="ECO:0000256" key="1">
    <source>
        <dbReference type="ARBA" id="ARBA00004123"/>
    </source>
</evidence>
<dbReference type="NCBIfam" id="TIGR01494">
    <property type="entry name" value="ATPase_P-type"/>
    <property type="match status" value="2"/>
</dbReference>
<feature type="binding site" evidence="22">
    <location>
        <position position="1290"/>
    </location>
    <ligand>
        <name>ATP</name>
        <dbReference type="ChEBI" id="CHEBI:30616"/>
    </ligand>
</feature>
<gene>
    <name evidence="26" type="ORF">DSM5745_10597</name>
</gene>
<dbReference type="InterPro" id="IPR006544">
    <property type="entry name" value="P-type_TPase_V"/>
</dbReference>
<dbReference type="Gene3D" id="3.40.50.1000">
    <property type="entry name" value="HAD superfamily/HAD-like"/>
    <property type="match status" value="1"/>
</dbReference>
<dbReference type="GeneID" id="38120967"/>
<dbReference type="PANTHER" id="PTHR45630">
    <property type="entry name" value="CATION-TRANSPORTING ATPASE-RELATED"/>
    <property type="match status" value="1"/>
</dbReference>
<dbReference type="GO" id="GO:0005634">
    <property type="term" value="C:nucleus"/>
    <property type="evidence" value="ECO:0007669"/>
    <property type="project" value="UniProtKB-SubCell"/>
</dbReference>
<dbReference type="InterPro" id="IPR047821">
    <property type="entry name" value="P5B-type_ATPase"/>
</dbReference>
<dbReference type="PROSITE" id="PS50011">
    <property type="entry name" value="PROTEIN_KINASE_DOM"/>
    <property type="match status" value="1"/>
</dbReference>
<comment type="subcellular location">
    <subcellularLocation>
        <location evidence="2 23">Membrane</location>
        <topology evidence="2 23">Multi-pass membrane protein</topology>
    </subcellularLocation>
    <subcellularLocation>
        <location evidence="1">Nucleus</location>
    </subcellularLocation>
</comment>
<dbReference type="Pfam" id="PF00069">
    <property type="entry name" value="Pkinase"/>
    <property type="match status" value="1"/>
</dbReference>
<feature type="transmembrane region" description="Helical" evidence="23">
    <location>
        <begin position="987"/>
        <end position="1006"/>
    </location>
</feature>
<evidence type="ECO:0000256" key="17">
    <source>
        <dbReference type="ARBA" id="ARBA00023242"/>
    </source>
</evidence>
<dbReference type="GO" id="GO:0005524">
    <property type="term" value="F:ATP binding"/>
    <property type="evidence" value="ECO:0007669"/>
    <property type="project" value="UniProtKB-UniRule"/>
</dbReference>
<dbReference type="InterPro" id="IPR011009">
    <property type="entry name" value="Kinase-like_dom_sf"/>
</dbReference>
<feature type="transmembrane region" description="Helical" evidence="23">
    <location>
        <begin position="1052"/>
        <end position="1071"/>
    </location>
</feature>
<keyword evidence="17" id="KW-0539">Nucleus</keyword>
<dbReference type="Gene3D" id="3.40.1110.10">
    <property type="entry name" value="Calcium-transporting ATPase, cytoplasmic domain N"/>
    <property type="match status" value="1"/>
</dbReference>
<dbReference type="GO" id="GO:0016020">
    <property type="term" value="C:membrane"/>
    <property type="evidence" value="ECO:0007669"/>
    <property type="project" value="UniProtKB-SubCell"/>
</dbReference>
<evidence type="ECO:0000256" key="6">
    <source>
        <dbReference type="ARBA" id="ARBA00022553"/>
    </source>
</evidence>
<keyword evidence="27" id="KW-1185">Reference proteome</keyword>
<feature type="transmembrane region" description="Helical" evidence="23">
    <location>
        <begin position="310"/>
        <end position="330"/>
    </location>
</feature>
<dbReference type="FunFam" id="3.30.200.20:FF:000514">
    <property type="entry name" value="Serine/threonine-protein kinase BUR1"/>
    <property type="match status" value="1"/>
</dbReference>
<dbReference type="SUPFAM" id="SSF56112">
    <property type="entry name" value="Protein kinase-like (PK-like)"/>
    <property type="match status" value="1"/>
</dbReference>
<evidence type="ECO:0000256" key="14">
    <source>
        <dbReference type="ARBA" id="ARBA00022967"/>
    </source>
</evidence>
<proteinExistence type="inferred from homology"/>
<dbReference type="GO" id="GO:0004693">
    <property type="term" value="F:cyclin-dependent protein serine/threonine kinase activity"/>
    <property type="evidence" value="ECO:0007669"/>
    <property type="project" value="UniProtKB-EC"/>
</dbReference>
<evidence type="ECO:0000256" key="4">
    <source>
        <dbReference type="ARBA" id="ARBA00006485"/>
    </source>
</evidence>
<dbReference type="Gene3D" id="1.20.1110.10">
    <property type="entry name" value="Calcium-transporting ATPase, transmembrane domain"/>
    <property type="match status" value="1"/>
</dbReference>
<comment type="similarity">
    <text evidence="3 23">Belongs to the cation transport ATPase (P-type) (TC 3.A.3) family. Type V subfamily.</text>
</comment>
<feature type="transmembrane region" description="Helical" evidence="23">
    <location>
        <begin position="476"/>
        <end position="500"/>
    </location>
</feature>
<dbReference type="Pfam" id="PF13246">
    <property type="entry name" value="Cation_ATPase"/>
    <property type="match status" value="1"/>
</dbReference>
<dbReference type="SFLD" id="SFLDG00002">
    <property type="entry name" value="C1.7:_P-type_atpase_like"/>
    <property type="match status" value="1"/>
</dbReference>
<feature type="transmembrane region" description="Helical" evidence="23">
    <location>
        <begin position="1129"/>
        <end position="1146"/>
    </location>
</feature>
<dbReference type="InterPro" id="IPR023214">
    <property type="entry name" value="HAD_sf"/>
</dbReference>
<evidence type="ECO:0000256" key="13">
    <source>
        <dbReference type="ARBA" id="ARBA00022842"/>
    </source>
</evidence>
<keyword evidence="12 22" id="KW-0067">ATP-binding</keyword>
<keyword evidence="8 23" id="KW-0812">Transmembrane</keyword>
<dbReference type="PANTHER" id="PTHR45630:SF8">
    <property type="entry name" value="CATION-TRANSPORTING ATPASE"/>
    <property type="match status" value="1"/>
</dbReference>
<evidence type="ECO:0000259" key="25">
    <source>
        <dbReference type="PROSITE" id="PS50011"/>
    </source>
</evidence>
<comment type="catalytic activity">
    <reaction evidence="20">
        <text>[DNA-directed RNA polymerase] + ATP = phospho-[DNA-directed RNA polymerase] + ADP + H(+)</text>
        <dbReference type="Rhea" id="RHEA:10216"/>
        <dbReference type="Rhea" id="RHEA-COMP:11321"/>
        <dbReference type="Rhea" id="RHEA-COMP:11322"/>
        <dbReference type="ChEBI" id="CHEBI:15378"/>
        <dbReference type="ChEBI" id="CHEBI:30616"/>
        <dbReference type="ChEBI" id="CHEBI:43176"/>
        <dbReference type="ChEBI" id="CHEBI:68546"/>
        <dbReference type="ChEBI" id="CHEBI:456216"/>
        <dbReference type="EC" id="2.7.11.23"/>
    </reaction>
</comment>
<dbReference type="GO" id="GO:0046872">
    <property type="term" value="F:metal ion binding"/>
    <property type="evidence" value="ECO:0007669"/>
    <property type="project" value="UniProtKB-UniRule"/>
</dbReference>
<dbReference type="EC" id="7.2.2.-" evidence="23"/>
<evidence type="ECO:0000256" key="12">
    <source>
        <dbReference type="ARBA" id="ARBA00022840"/>
    </source>
</evidence>
<dbReference type="Pfam" id="PF00690">
    <property type="entry name" value="Cation_ATPase_N"/>
    <property type="match status" value="1"/>
</dbReference>
<accession>A0A3D8QJE0</accession>
<dbReference type="RefSeq" id="XP_026599056.1">
    <property type="nucleotide sequence ID" value="XM_026752613.1"/>
</dbReference>
<evidence type="ECO:0000256" key="20">
    <source>
        <dbReference type="ARBA" id="ARBA00049280"/>
    </source>
</evidence>
<sequence length="1673" mass="187231">MARSEIFDGPVSESIPSSVASFSRRCARRDSTISFSHNQEQEDAIEWPHRRSVDFEDDFENGVEDDAESTKYSYRSRQSPYRRSSVEDPLLPRRSLSVGSTSGVRVSQEIHIASEDSTIVIAGFKTAMTGAVLYYFLCTVTFGFAFLLFRWLPKWKIRLLGRPSPLGVCQWAVVEDQWKQLSICEVCEQAYERPLSTIFADSYKYTHDEDGDPTIELLRHLDYRYLRFFYHPLEDQFLLISGWKDPSWTNAKSMRVGLNADDRDSREQIFGRNAIDIQQKSLFQLLIDEAFHPFYIFQLASLVLWSLDTYYYYAACIFIISVFSIGTTVVETTATTRRLKDMSHFECDIRVLRNGFWRSVTSQELVPGDVFEVSDPSLNQVPCESVPVSKFPLTDDALDYLSLSAPSVHPNVAKHFLFNGTKIIRARRPQGVDDDEAIALAIVMRTGFLTTKGALIRSMLFPKPSGFKFYRDSFRYISVMGIIAMLGFVVSFVNFVRLGLSWGLIIVRALDLITIVVPPALPATLTIGTNFALSRLKRKNIFCISPQRVNVGGKLDVVCFDKTGTLTEDGLDVLGIRIMTLDQRLSELLSDAQTLPSVSAADAIIRIMATCHSLRVVDNEILGDPLDVKMFQFTGWSFQEGGGHSHEHPNLDNETIVPSIARPPSGGQAVELGILRSFEFVSQLRRASVIVRQFGDMGATIFVKGAPESVKDICLPESLPSDFEDILEQYTHNGYRVIACAARYEQRLSWMKIQKMARADTESNLMFIGFIIFENKLKPKSSETIAELNRANIRTVMCTGDNILTAVSVARECGILGIKEPCFIPRWDTLAASIYWECVDNSNITLDPRTLMPSSGVDLSVPGNACDAHMYSLAVSGDIFRWILDYGDETLVKRMLVRGNVFARMSPDEKHELVEKLQSLDYCCGFCGDGANDCGALKAADVGISLSEAEASVAAPFTSRQFDVSCVPTLIREGRGSLVTSFCCFKYMSLYSAIQFATVSFLYTTASNLGDFQFLFIDLALILPIAIFMGWTGPYDILSRKRPTADLVSRKVLTPLIGQIIITVIVQLLAYKSVQSQPWFKAPNVDLGEDNIENSENTVLFLTSSFQYILASVVLSVGPPYRKPMKSNVPFLAVVITDLVFSGYMLFRPSPWITRVMQLTYLSDAFDTWLLGLVLGSFLLAWLAERKLFPQIARIIGRLKYTISRVPKQRRQYKILLEEMVFPAASLPKQRPTRPEMGLASLERDSRGCSRFSGCTSIRDFEFLGKLGEGTFGEVYKARAKKDGSIVALKKILMHNERDGFPITALREIKLLKMLSHTNIMRLREMAVERSKGEGRKKPSMYMVFPYMEHDLSGLLENPAVHFSEAQIKCYMIQLLEGLRYLHALTNTAANLLISNQGILQIADFGLARPFDEAPPQPGKGGGEAKRDYTTLVVTRWYRPPELLLQLRRYTSAIDLWGVGCVFGEMFKGKPILAGNSDLNQAQLIFSLVGTPTEENMPGWSSLPGCEGVKSFGSKPGNLAEIFKNQGPIAISLLTELLKLDWRKRINAIDALKHPYFSTPPLPARPGDLPSFEDSHELDRRRFRGQRAAMPPAPAGGSGIEPARKAEMHAPGPSGSTMNHRSPGREVMKPRLCIEMAVCRLNLPRLIVSPGRQGIPIKEDEIGCMGLATMTQK</sequence>
<dbReference type="InterPro" id="IPR018303">
    <property type="entry name" value="ATPase_P-typ_P_site"/>
</dbReference>
<dbReference type="InterPro" id="IPR004014">
    <property type="entry name" value="ATPase_P-typ_cation-transptr_N"/>
</dbReference>
<dbReference type="FunFam" id="3.40.1110.10:FF:000057">
    <property type="entry name" value="Cation-transporting ATPase"/>
    <property type="match status" value="1"/>
</dbReference>
<evidence type="ECO:0000256" key="3">
    <source>
        <dbReference type="ARBA" id="ARBA00006000"/>
    </source>
</evidence>
<comment type="similarity">
    <text evidence="4">Belongs to the protein kinase superfamily. CMGC Ser/Thr protein kinase family. CDC2/CDKX subfamily.</text>
</comment>
<dbReference type="InterPro" id="IPR047819">
    <property type="entry name" value="P5A-ATPase_N"/>
</dbReference>
<dbReference type="FunFam" id="1.10.510.10:FF:000562">
    <property type="entry name" value="Serine/threonine-protein kinase bur1"/>
    <property type="match status" value="1"/>
</dbReference>
<dbReference type="Pfam" id="PF12409">
    <property type="entry name" value="P5-ATPase"/>
    <property type="match status" value="1"/>
</dbReference>
<dbReference type="SFLD" id="SFLDS00003">
    <property type="entry name" value="Haloacid_Dehalogenase"/>
    <property type="match status" value="1"/>
</dbReference>
<dbReference type="Proteomes" id="UP000256690">
    <property type="component" value="Unassembled WGS sequence"/>
</dbReference>
<dbReference type="Gene3D" id="3.30.200.20">
    <property type="entry name" value="Phosphorylase Kinase, domain 1"/>
    <property type="match status" value="1"/>
</dbReference>
<dbReference type="SUPFAM" id="SSF56784">
    <property type="entry name" value="HAD-like"/>
    <property type="match status" value="1"/>
</dbReference>
<evidence type="ECO:0000256" key="7">
    <source>
        <dbReference type="ARBA" id="ARBA00022679"/>
    </source>
</evidence>
<feature type="region of interest" description="Disordered" evidence="24">
    <location>
        <begin position="1"/>
        <end position="20"/>
    </location>
</feature>
<dbReference type="InterPro" id="IPR023298">
    <property type="entry name" value="ATPase_P-typ_TM_dom_sf"/>
</dbReference>
<evidence type="ECO:0000256" key="8">
    <source>
        <dbReference type="ARBA" id="ARBA00022692"/>
    </source>
</evidence>
<dbReference type="Gene3D" id="2.70.150.10">
    <property type="entry name" value="Calcium-transporting ATPase, cytoplasmic transduction domain A"/>
    <property type="match status" value="1"/>
</dbReference>
<feature type="region of interest" description="Disordered" evidence="24">
    <location>
        <begin position="63"/>
        <end position="88"/>
    </location>
</feature>
<evidence type="ECO:0000256" key="23">
    <source>
        <dbReference type="RuleBase" id="RU362082"/>
    </source>
</evidence>
<feature type="transmembrane region" description="Helical" evidence="23">
    <location>
        <begin position="132"/>
        <end position="152"/>
    </location>
</feature>
<evidence type="ECO:0000256" key="21">
    <source>
        <dbReference type="ARBA" id="ARBA00059633"/>
    </source>
</evidence>
<keyword evidence="6" id="KW-0597">Phosphoprotein</keyword>
<feature type="transmembrane region" description="Helical" evidence="23">
    <location>
        <begin position="1012"/>
        <end position="1031"/>
    </location>
</feature>
<keyword evidence="14 23" id="KW-1278">Translocase</keyword>
<feature type="transmembrane region" description="Helical" evidence="23">
    <location>
        <begin position="512"/>
        <end position="533"/>
    </location>
</feature>
<evidence type="ECO:0000256" key="16">
    <source>
        <dbReference type="ARBA" id="ARBA00023136"/>
    </source>
</evidence>
<feature type="domain" description="Protein kinase" evidence="25">
    <location>
        <begin position="1261"/>
        <end position="1557"/>
    </location>
</feature>
<dbReference type="InterPro" id="IPR044492">
    <property type="entry name" value="P_typ_ATPase_HD_dom"/>
</dbReference>
<evidence type="ECO:0000256" key="2">
    <source>
        <dbReference type="ARBA" id="ARBA00004141"/>
    </source>
</evidence>
<dbReference type="GO" id="GO:0015662">
    <property type="term" value="F:P-type ion transporter activity"/>
    <property type="evidence" value="ECO:0007669"/>
    <property type="project" value="InterPro"/>
</dbReference>
<dbReference type="NCBIfam" id="TIGR01657">
    <property type="entry name" value="P-ATPase-V"/>
    <property type="match status" value="1"/>
</dbReference>
<keyword evidence="15 23" id="KW-1133">Transmembrane helix</keyword>
<dbReference type="CDD" id="cd07866">
    <property type="entry name" value="STKc_BUR1"/>
    <property type="match status" value="1"/>
</dbReference>
<keyword evidence="16 23" id="KW-0472">Membrane</keyword>
<dbReference type="GO" id="GO:0106310">
    <property type="term" value="F:protein serine kinase activity"/>
    <property type="evidence" value="ECO:0007669"/>
    <property type="project" value="RHEA"/>
</dbReference>
<dbReference type="FunFam" id="3.40.50.1000:FF:000068">
    <property type="entry name" value="Cation-transporting ATPase"/>
    <property type="match status" value="1"/>
</dbReference>
<dbReference type="SFLD" id="SFLDF00027">
    <property type="entry name" value="p-type_atpase"/>
    <property type="match status" value="1"/>
</dbReference>
<keyword evidence="9 23" id="KW-0479">Metal-binding</keyword>
<evidence type="ECO:0000256" key="11">
    <source>
        <dbReference type="ARBA" id="ARBA00022777"/>
    </source>
</evidence>
<organism evidence="26 27">
    <name type="scientific">Aspergillus mulundensis</name>
    <dbReference type="NCBI Taxonomy" id="1810919"/>
    <lineage>
        <taxon>Eukaryota</taxon>
        <taxon>Fungi</taxon>
        <taxon>Dikarya</taxon>
        <taxon>Ascomycota</taxon>
        <taxon>Pezizomycotina</taxon>
        <taxon>Eurotiomycetes</taxon>
        <taxon>Eurotiomycetidae</taxon>
        <taxon>Eurotiales</taxon>
        <taxon>Aspergillaceae</taxon>
        <taxon>Aspergillus</taxon>
        <taxon>Aspergillus subgen. Nidulantes</taxon>
    </lineage>
</organism>
<comment type="function">
    <text evidence="21">Serine/threonine-protein kinase involved in transcription regulation. Phosphorylates the UBC2/RAD6 ubiquitin-conjugating enzyme (E2), leading to monoubiquitination of histone H2B and the silencing of telomeric-associated genes. Also required for histone H3 methylation. Necessary for the recovery from pheromone-induced growth arrest in the cell cycle G1 phase.</text>
</comment>
<evidence type="ECO:0000256" key="9">
    <source>
        <dbReference type="ARBA" id="ARBA00022723"/>
    </source>
</evidence>
<keyword evidence="5" id="KW-0723">Serine/threonine-protein kinase</keyword>
<dbReference type="STRING" id="1810919.A0A3D8QJE0"/>
<dbReference type="GO" id="GO:0019829">
    <property type="term" value="F:ATPase-coupled monoatomic cation transmembrane transporter activity"/>
    <property type="evidence" value="ECO:0007669"/>
    <property type="project" value="UniProtKB-UniRule"/>
</dbReference>
<feature type="transmembrane region" description="Helical" evidence="23">
    <location>
        <begin position="1099"/>
        <end position="1117"/>
    </location>
</feature>
<dbReference type="InterPro" id="IPR000719">
    <property type="entry name" value="Prot_kinase_dom"/>
</dbReference>
<evidence type="ECO:0000313" key="26">
    <source>
        <dbReference type="EMBL" id="RDW61925.1"/>
    </source>
</evidence>
<dbReference type="Pfam" id="PF00689">
    <property type="entry name" value="Cation_ATPase_C"/>
    <property type="match status" value="1"/>
</dbReference>
<keyword evidence="13 23" id="KW-0460">Magnesium</keyword>